<dbReference type="EMBL" id="JAHUTI010033887">
    <property type="protein sequence ID" value="MED6243462.1"/>
    <property type="molecule type" value="Genomic_DNA"/>
</dbReference>
<dbReference type="Proteomes" id="UP001345963">
    <property type="component" value="Unassembled WGS sequence"/>
</dbReference>
<evidence type="ECO:0000313" key="2">
    <source>
        <dbReference type="Proteomes" id="UP001345963"/>
    </source>
</evidence>
<evidence type="ECO:0000313" key="1">
    <source>
        <dbReference type="EMBL" id="MED6243462.1"/>
    </source>
</evidence>
<keyword evidence="2" id="KW-1185">Reference proteome</keyword>
<protein>
    <submittedName>
        <fullName evidence="1">Uncharacterized protein</fullName>
    </submittedName>
</protein>
<organism evidence="1 2">
    <name type="scientific">Ataeniobius toweri</name>
    <dbReference type="NCBI Taxonomy" id="208326"/>
    <lineage>
        <taxon>Eukaryota</taxon>
        <taxon>Metazoa</taxon>
        <taxon>Chordata</taxon>
        <taxon>Craniata</taxon>
        <taxon>Vertebrata</taxon>
        <taxon>Euteleostomi</taxon>
        <taxon>Actinopterygii</taxon>
        <taxon>Neopterygii</taxon>
        <taxon>Teleostei</taxon>
        <taxon>Neoteleostei</taxon>
        <taxon>Acanthomorphata</taxon>
        <taxon>Ovalentaria</taxon>
        <taxon>Atherinomorphae</taxon>
        <taxon>Cyprinodontiformes</taxon>
        <taxon>Goodeidae</taxon>
        <taxon>Ataeniobius</taxon>
    </lineage>
</organism>
<accession>A0ABU7AYV7</accession>
<comment type="caution">
    <text evidence="1">The sequence shown here is derived from an EMBL/GenBank/DDBJ whole genome shotgun (WGS) entry which is preliminary data.</text>
</comment>
<sequence length="70" mass="7659">VTSIKVSKQLNDLLCSLIKHLHLQLSSACLLSNALFLKSPHSQVAPLKLELTLELAFRKTIHLDTSPPGS</sequence>
<gene>
    <name evidence="1" type="ORF">ATANTOWER_020613</name>
</gene>
<reference evidence="1 2" key="1">
    <citation type="submission" date="2021-07" db="EMBL/GenBank/DDBJ databases">
        <authorList>
            <person name="Palmer J.M."/>
        </authorList>
    </citation>
    <scope>NUCLEOTIDE SEQUENCE [LARGE SCALE GENOMIC DNA]</scope>
    <source>
        <strain evidence="1 2">AT_MEX2019</strain>
        <tissue evidence="1">Muscle</tissue>
    </source>
</reference>
<name>A0ABU7AYV7_9TELE</name>
<feature type="non-terminal residue" evidence="1">
    <location>
        <position position="1"/>
    </location>
</feature>
<proteinExistence type="predicted"/>